<dbReference type="EMBL" id="CALNXI010001634">
    <property type="protein sequence ID" value="CAH3173813.1"/>
    <property type="molecule type" value="Genomic_DNA"/>
</dbReference>
<evidence type="ECO:0000313" key="1">
    <source>
        <dbReference type="EMBL" id="CAH3173813.1"/>
    </source>
</evidence>
<keyword evidence="2" id="KW-1185">Reference proteome</keyword>
<sequence length="149" mass="17118">AGVDPGFFQRGGCKYESKIFTIWNPGSRRFKAQFPESHFIITLNSAVLRDFGSSGPGLAVEGLHYRTFYRDNLVFLRFQYFVVHLVALRRPHFHAYVASLYDTVKGMLVCLLFIGGHFLPKAGDQMFYLFIAKVHKEQGILLFVHWKLA</sequence>
<gene>
    <name evidence="1" type="ORF">PEVE_00009233</name>
</gene>
<dbReference type="Proteomes" id="UP001159427">
    <property type="component" value="Unassembled WGS sequence"/>
</dbReference>
<reference evidence="1 2" key="1">
    <citation type="submission" date="2022-05" db="EMBL/GenBank/DDBJ databases">
        <authorList>
            <consortium name="Genoscope - CEA"/>
            <person name="William W."/>
        </authorList>
    </citation>
    <scope>NUCLEOTIDE SEQUENCE [LARGE SCALE GENOMIC DNA]</scope>
</reference>
<accession>A0ABN8R398</accession>
<evidence type="ECO:0000313" key="2">
    <source>
        <dbReference type="Proteomes" id="UP001159427"/>
    </source>
</evidence>
<organism evidence="1 2">
    <name type="scientific">Porites evermanni</name>
    <dbReference type="NCBI Taxonomy" id="104178"/>
    <lineage>
        <taxon>Eukaryota</taxon>
        <taxon>Metazoa</taxon>
        <taxon>Cnidaria</taxon>
        <taxon>Anthozoa</taxon>
        <taxon>Hexacorallia</taxon>
        <taxon>Scleractinia</taxon>
        <taxon>Fungiina</taxon>
        <taxon>Poritidae</taxon>
        <taxon>Porites</taxon>
    </lineage>
</organism>
<comment type="caution">
    <text evidence="1">The sequence shown here is derived from an EMBL/GenBank/DDBJ whole genome shotgun (WGS) entry which is preliminary data.</text>
</comment>
<name>A0ABN8R398_9CNID</name>
<protein>
    <submittedName>
        <fullName evidence="1">Uncharacterized protein</fullName>
    </submittedName>
</protein>
<proteinExistence type="predicted"/>
<feature type="non-terminal residue" evidence="1">
    <location>
        <position position="1"/>
    </location>
</feature>